<keyword evidence="1" id="KW-1133">Transmembrane helix</keyword>
<organism evidence="2 3">
    <name type="scientific">Ruegeria marisflavi</name>
    <dbReference type="NCBI Taxonomy" id="2984152"/>
    <lineage>
        <taxon>Bacteria</taxon>
        <taxon>Pseudomonadati</taxon>
        <taxon>Pseudomonadota</taxon>
        <taxon>Alphaproteobacteria</taxon>
        <taxon>Rhodobacterales</taxon>
        <taxon>Roseobacteraceae</taxon>
        <taxon>Ruegeria</taxon>
    </lineage>
</organism>
<dbReference type="Pfam" id="PF09948">
    <property type="entry name" value="PpoB2"/>
    <property type="match status" value="1"/>
</dbReference>
<comment type="caution">
    <text evidence="2">The sequence shown here is derived from an EMBL/GenBank/DDBJ whole genome shotgun (WGS) entry which is preliminary data.</text>
</comment>
<protein>
    <submittedName>
        <fullName evidence="2">DUF2182 domain-containing protein</fullName>
    </submittedName>
</protein>
<dbReference type="Proteomes" id="UP001321014">
    <property type="component" value="Unassembled WGS sequence"/>
</dbReference>
<dbReference type="InterPro" id="IPR018688">
    <property type="entry name" value="PpoB2-like"/>
</dbReference>
<reference evidence="2 3" key="1">
    <citation type="submission" date="2022-10" db="EMBL/GenBank/DDBJ databases">
        <title>Ruegeria sp. nov., isolated from ocean surface water.</title>
        <authorList>
            <person name="He W."/>
            <person name="Wang L."/>
            <person name="Zhang D.-F."/>
        </authorList>
    </citation>
    <scope>NUCLEOTIDE SEQUENCE [LARGE SCALE GENOMIC DNA]</scope>
    <source>
        <strain evidence="2 3">WL0004</strain>
    </source>
</reference>
<accession>A0ABT2WQZ0</accession>
<proteinExistence type="predicted"/>
<evidence type="ECO:0000313" key="2">
    <source>
        <dbReference type="EMBL" id="MCU9838301.1"/>
    </source>
</evidence>
<feature type="transmembrane region" description="Helical" evidence="1">
    <location>
        <begin position="81"/>
        <end position="102"/>
    </location>
</feature>
<gene>
    <name evidence="2" type="ORF">OEZ49_11030</name>
</gene>
<feature type="transmembrane region" description="Helical" evidence="1">
    <location>
        <begin position="114"/>
        <end position="142"/>
    </location>
</feature>
<keyword evidence="1" id="KW-0812">Transmembrane</keyword>
<feature type="transmembrane region" description="Helical" evidence="1">
    <location>
        <begin position="154"/>
        <end position="175"/>
    </location>
</feature>
<dbReference type="EMBL" id="JAOVQN010000010">
    <property type="protein sequence ID" value="MCU9838301.1"/>
    <property type="molecule type" value="Genomic_DNA"/>
</dbReference>
<feature type="transmembrane region" description="Helical" evidence="1">
    <location>
        <begin position="212"/>
        <end position="243"/>
    </location>
</feature>
<feature type="transmembrane region" description="Helical" evidence="1">
    <location>
        <begin position="255"/>
        <end position="277"/>
    </location>
</feature>
<sequence>MTDQNRSSPARSVERLLRHDALIVLGGVAFVVIIAAWYTIAGIGMQMSAVEMTRMARPIGEPMRMGPGIEWTPGRAVLVFLMWWVMMIAMMTPSATPALLLYARIKGMGPDRAIAGRLTGLFLAGYLLVWAGFSVAATLAQWGLGQLDLTSDPMMTLSAGWLSGALLLGAGFYQFSNLKRTCLKHCSSPAEFLVAHNRPGAKGALTLGAHHGIYCIGCCWALMALLFVGGVMNLYWIIGIALYVAAEKILPDNRWLAPALGVVLIIAGGLVLTGLSIPTG</sequence>
<keyword evidence="3" id="KW-1185">Reference proteome</keyword>
<name>A0ABT2WQZ0_9RHOB</name>
<keyword evidence="1" id="KW-0472">Membrane</keyword>
<evidence type="ECO:0000313" key="3">
    <source>
        <dbReference type="Proteomes" id="UP001321014"/>
    </source>
</evidence>
<evidence type="ECO:0000256" key="1">
    <source>
        <dbReference type="SAM" id="Phobius"/>
    </source>
</evidence>
<feature type="transmembrane region" description="Helical" evidence="1">
    <location>
        <begin position="21"/>
        <end position="40"/>
    </location>
</feature>
<dbReference type="RefSeq" id="WP_263388351.1">
    <property type="nucleotide sequence ID" value="NZ_JAOVQN010000010.1"/>
</dbReference>